<dbReference type="Proteomes" id="UP000007726">
    <property type="component" value="Chromosome"/>
</dbReference>
<evidence type="ECO:0000313" key="3">
    <source>
        <dbReference type="EMBL" id="ACL20456.1"/>
    </source>
</evidence>
<dbReference type="RefSeq" id="WP_015944026.1">
    <property type="nucleotide sequence ID" value="NC_011830.1"/>
</dbReference>
<organism evidence="3 4">
    <name type="scientific">Desulfitobacterium hafniense (strain DSM 10664 / DCB-2)</name>
    <dbReference type="NCBI Taxonomy" id="272564"/>
    <lineage>
        <taxon>Bacteria</taxon>
        <taxon>Bacillati</taxon>
        <taxon>Bacillota</taxon>
        <taxon>Clostridia</taxon>
        <taxon>Eubacteriales</taxon>
        <taxon>Desulfitobacteriaceae</taxon>
        <taxon>Desulfitobacterium</taxon>
    </lineage>
</organism>
<evidence type="ECO:0000256" key="2">
    <source>
        <dbReference type="SAM" id="SignalP"/>
    </source>
</evidence>
<gene>
    <name evidence="3" type="ordered locus">Dhaf_2428</name>
</gene>
<accession>B8FU42</accession>
<evidence type="ECO:0000256" key="1">
    <source>
        <dbReference type="SAM" id="MobiDB-lite"/>
    </source>
</evidence>
<feature type="region of interest" description="Disordered" evidence="1">
    <location>
        <begin position="402"/>
        <end position="422"/>
    </location>
</feature>
<dbReference type="EMBL" id="CP001336">
    <property type="protein sequence ID" value="ACL20456.1"/>
    <property type="molecule type" value="Genomic_DNA"/>
</dbReference>
<feature type="chain" id="PRO_5002869556" evidence="2">
    <location>
        <begin position="26"/>
        <end position="562"/>
    </location>
</feature>
<name>B8FU42_DESHD</name>
<dbReference type="KEGG" id="dhd:Dhaf_2428"/>
<dbReference type="HOGENOM" id="CLU_443930_0_0_9"/>
<dbReference type="Gene3D" id="2.30.30.40">
    <property type="entry name" value="SH3 Domains"/>
    <property type="match status" value="1"/>
</dbReference>
<dbReference type="AlphaFoldDB" id="B8FU42"/>
<feature type="signal peptide" evidence="2">
    <location>
        <begin position="1"/>
        <end position="25"/>
    </location>
</feature>
<dbReference type="SUPFAM" id="SSF50370">
    <property type="entry name" value="Ricin B-like lectins"/>
    <property type="match status" value="1"/>
</dbReference>
<proteinExistence type="predicted"/>
<protein>
    <submittedName>
        <fullName evidence="3">SH3 type 3 domain protein</fullName>
    </submittedName>
</protein>
<reference evidence="3 4" key="1">
    <citation type="journal article" date="2012" name="BMC Microbiol.">
        <title>Genome sequence of Desulfitobacterium hafniense DCB-2, a Gram-positive anaerobe capable of dehalogenation and metal reduction.</title>
        <authorList>
            <person name="Kim S.H."/>
            <person name="Harzman C."/>
            <person name="Davis J.K."/>
            <person name="Hutcheson R."/>
            <person name="Broderick J.B."/>
            <person name="Marsh T.L."/>
            <person name="Tiedje J.M."/>
        </authorList>
    </citation>
    <scope>NUCLEOTIDE SEQUENCE [LARGE SCALE GENOMIC DNA]</scope>
    <source>
        <strain evidence="4">DSM 10664 / DCB-2</strain>
    </source>
</reference>
<keyword evidence="2" id="KW-0732">Signal</keyword>
<dbReference type="InterPro" id="IPR035992">
    <property type="entry name" value="Ricin_B-like_lectins"/>
</dbReference>
<dbReference type="Gene3D" id="2.80.10.50">
    <property type="match status" value="1"/>
</dbReference>
<sequence>MKKRLTSILLTFCMVITLMPATAFAADTAPPKQNLYQVGSNPVYRSSPDGDTIGKIPAGTILEVIEIKGDWAKVRYEGKEYYMWAARLIKVAPAQTYQDGWYPISIFGGGLGVDFDGGAVLVNYMNGTIVVNRNFYLKNVGNGQITLRMLDGTYLGISGEIKNGVQLTAVKDPYPWIVYSHPDSSEFSLRPPANTKMAVNVSGSGTAVGTPIILWEHSDTPDNAWLMLQVLVAEDWTKTITRGYMAELLARIMSNGGGESNIKYYPPGPGGNQGTMFQGIPENTAPMRRWAVGYLRYWGVFPVEKFDEDVEITYGEFTTYLIKLMDYYNNSLGPGVAKPFVLTKDTIKKFALENFGQNTDPNAIMTIWHGQMLSDATVRWMQAINSNKTQGLPFPFPYPDGKTRTKTPSPAPSTPTVPTGITATPTNTKFMLNGAEVALPAYSIGGNNYVKLRDVGALLKTRFDVRFEDGKAKLYNHAAYTKTSGELAAIDKNSKNATPSTTAFVWGDTGAAVTGLAAYTIGGNNYIKLRDIAKLFDFDVDWLDWRDGKAWIEPDVSPYTED</sequence>
<evidence type="ECO:0000313" key="4">
    <source>
        <dbReference type="Proteomes" id="UP000007726"/>
    </source>
</evidence>